<dbReference type="Pfam" id="PF02837">
    <property type="entry name" value="Glyco_hydro_2_N"/>
    <property type="match status" value="1"/>
</dbReference>
<feature type="domain" description="Glycosyl hydrolases family 2 sugar binding" evidence="7">
    <location>
        <begin position="33"/>
        <end position="195"/>
    </location>
</feature>
<dbReference type="PRINTS" id="PR00132">
    <property type="entry name" value="GLHYDRLASE2"/>
</dbReference>
<comment type="similarity">
    <text evidence="1">Belongs to the glycosyl hydrolase 2 family.</text>
</comment>
<dbReference type="SUPFAM" id="SSF49785">
    <property type="entry name" value="Galactose-binding domain-like"/>
    <property type="match status" value="2"/>
</dbReference>
<dbReference type="SUPFAM" id="SSF49303">
    <property type="entry name" value="beta-Galactosidase/glucuronidase domain"/>
    <property type="match status" value="1"/>
</dbReference>
<dbReference type="Pfam" id="PF16355">
    <property type="entry name" value="DUF4982"/>
    <property type="match status" value="1"/>
</dbReference>
<gene>
    <name evidence="10" type="ORF">EWE75_16020</name>
</gene>
<dbReference type="Pfam" id="PF11721">
    <property type="entry name" value="Malectin"/>
    <property type="match status" value="1"/>
</dbReference>
<dbReference type="InterPro" id="IPR013783">
    <property type="entry name" value="Ig-like_fold"/>
</dbReference>
<feature type="chain" id="PRO_5020474742" evidence="4">
    <location>
        <begin position="22"/>
        <end position="889"/>
    </location>
</feature>
<evidence type="ECO:0000259" key="7">
    <source>
        <dbReference type="Pfam" id="PF02837"/>
    </source>
</evidence>
<dbReference type="InterPro" id="IPR006101">
    <property type="entry name" value="Glyco_hydro_2"/>
</dbReference>
<dbReference type="Pfam" id="PF00703">
    <property type="entry name" value="Glyco_hydro_2"/>
    <property type="match status" value="1"/>
</dbReference>
<accession>A0A4Q6Y159</accession>
<dbReference type="GO" id="GO:0004553">
    <property type="term" value="F:hydrolase activity, hydrolyzing O-glycosyl compounds"/>
    <property type="evidence" value="ECO:0007669"/>
    <property type="project" value="InterPro"/>
</dbReference>
<dbReference type="InterPro" id="IPR051913">
    <property type="entry name" value="GH2_Domain-Containing"/>
</dbReference>
<dbReference type="Gene3D" id="3.20.20.80">
    <property type="entry name" value="Glycosidases"/>
    <property type="match status" value="1"/>
</dbReference>
<proteinExistence type="inferred from homology"/>
<evidence type="ECO:0000256" key="1">
    <source>
        <dbReference type="ARBA" id="ARBA00007401"/>
    </source>
</evidence>
<evidence type="ECO:0000256" key="3">
    <source>
        <dbReference type="ARBA" id="ARBA00023295"/>
    </source>
</evidence>
<keyword evidence="2 10" id="KW-0378">Hydrolase</keyword>
<evidence type="ECO:0000259" key="9">
    <source>
        <dbReference type="Pfam" id="PF16355"/>
    </source>
</evidence>
<dbReference type="OrthoDB" id="9758603at2"/>
<dbReference type="PANTHER" id="PTHR42732">
    <property type="entry name" value="BETA-GALACTOSIDASE"/>
    <property type="match status" value="1"/>
</dbReference>
<dbReference type="Gene3D" id="2.60.120.430">
    <property type="entry name" value="Galactose-binding lectin"/>
    <property type="match status" value="1"/>
</dbReference>
<protein>
    <submittedName>
        <fullName evidence="10">Glycoside hydrolase family 2</fullName>
    </submittedName>
</protein>
<dbReference type="Proteomes" id="UP000292085">
    <property type="component" value="Unassembled WGS sequence"/>
</dbReference>
<dbReference type="RefSeq" id="WP_130159112.1">
    <property type="nucleotide sequence ID" value="NZ_SGIS01000026.1"/>
</dbReference>
<dbReference type="PANTHER" id="PTHR42732:SF1">
    <property type="entry name" value="BETA-MANNOSIDASE"/>
    <property type="match status" value="1"/>
</dbReference>
<keyword evidence="11" id="KW-1185">Reference proteome</keyword>
<reference evidence="10 11" key="1">
    <citation type="submission" date="2019-02" db="EMBL/GenBank/DDBJ databases">
        <authorList>
            <person name="Li Y."/>
        </authorList>
    </citation>
    <scope>NUCLEOTIDE SEQUENCE [LARGE SCALE GENOMIC DNA]</scope>
    <source>
        <strain evidence="10 11">3-7</strain>
    </source>
</reference>
<dbReference type="Gene3D" id="2.60.40.10">
    <property type="entry name" value="Immunoglobulins"/>
    <property type="match status" value="2"/>
</dbReference>
<dbReference type="Pfam" id="PF02836">
    <property type="entry name" value="Glyco_hydro_2_C"/>
    <property type="match status" value="1"/>
</dbReference>
<dbReference type="InterPro" id="IPR017853">
    <property type="entry name" value="GH"/>
</dbReference>
<dbReference type="InterPro" id="IPR008979">
    <property type="entry name" value="Galactose-bd-like_sf"/>
</dbReference>
<feature type="signal peptide" evidence="4">
    <location>
        <begin position="1"/>
        <end position="21"/>
    </location>
</feature>
<feature type="domain" description="DUF4982" evidence="9">
    <location>
        <begin position="665"/>
        <end position="714"/>
    </location>
</feature>
<dbReference type="InterPro" id="IPR021720">
    <property type="entry name" value="Malectin_dom"/>
</dbReference>
<feature type="domain" description="Glycoside hydrolase family 2 catalytic" evidence="6">
    <location>
        <begin position="327"/>
        <end position="638"/>
    </location>
</feature>
<dbReference type="InterPro" id="IPR006102">
    <property type="entry name" value="Ig-like_GH2"/>
</dbReference>
<dbReference type="Gene3D" id="2.60.120.260">
    <property type="entry name" value="Galactose-binding domain-like"/>
    <property type="match status" value="1"/>
</dbReference>
<evidence type="ECO:0000259" key="8">
    <source>
        <dbReference type="Pfam" id="PF11721"/>
    </source>
</evidence>
<dbReference type="GO" id="GO:0005975">
    <property type="term" value="P:carbohydrate metabolic process"/>
    <property type="evidence" value="ECO:0007669"/>
    <property type="project" value="InterPro"/>
</dbReference>
<evidence type="ECO:0000313" key="10">
    <source>
        <dbReference type="EMBL" id="RZF63424.1"/>
    </source>
</evidence>
<dbReference type="InterPro" id="IPR006104">
    <property type="entry name" value="Glyco_hydro_2_N"/>
</dbReference>
<dbReference type="InterPro" id="IPR032311">
    <property type="entry name" value="DUF4982"/>
</dbReference>
<dbReference type="SUPFAM" id="SSF51445">
    <property type="entry name" value="(Trans)glycosidases"/>
    <property type="match status" value="1"/>
</dbReference>
<comment type="caution">
    <text evidence="10">The sequence shown here is derived from an EMBL/GenBank/DDBJ whole genome shotgun (WGS) entry which is preliminary data.</text>
</comment>
<name>A0A4Q6Y159_9SPHN</name>
<keyword evidence="3" id="KW-0326">Glycosidase</keyword>
<feature type="domain" description="Malectin" evidence="8">
    <location>
        <begin position="739"/>
        <end position="879"/>
    </location>
</feature>
<evidence type="ECO:0000256" key="2">
    <source>
        <dbReference type="ARBA" id="ARBA00022801"/>
    </source>
</evidence>
<organism evidence="10 11">
    <name type="scientific">Sphingomonas populi</name>
    <dbReference type="NCBI Taxonomy" id="2484750"/>
    <lineage>
        <taxon>Bacteria</taxon>
        <taxon>Pseudomonadati</taxon>
        <taxon>Pseudomonadota</taxon>
        <taxon>Alphaproteobacteria</taxon>
        <taxon>Sphingomonadales</taxon>
        <taxon>Sphingomonadaceae</taxon>
        <taxon>Sphingomonas</taxon>
    </lineage>
</organism>
<evidence type="ECO:0000259" key="6">
    <source>
        <dbReference type="Pfam" id="PF02836"/>
    </source>
</evidence>
<sequence length="889" mass="95404">MRLLWASASCAALCWSVAATGQTPDARPTVQLSDGWRFKQDDGLRGVESQSFRDADWAVVSVPHTWNRVGYYLPDPATHLNQRETINKALGIGWYRLAFTPSADLRGKRTWLEFDAASRVATVWLNGTLLGTHQGGFSRFRLDATDALRPGERNLLVVKTDNTKPAPGTTTADTLPLNGDFFVHGGLYRPVRLIATDPVHVDMLDAGGPGVYATTQAIDGAHATVGVEVKLRNDGSAKAPVRIVTRLIDAAGNVAADATQTLSLAAKDGGNARQSLAVPNAHLWQGTADPYLYRLLVEVLSADGRVLDRVDQAFGIRQMRFDPARGLFLNGKPYPLHGVGYHQDREGKGWAIDAADTEQDVAILREMGANTIRLTHYQHGQPIHDLADRYGLIVWDEIPLVSQWTLGGAKQASPGLLANARQQLTEEIRQNGNHASVANWGIANEVDFGNSLPAFLAGATGTPPDPMPLLRDLNTLEHQLDPSRPSSLATCCEGRLFAAGVDVPVTAPAADLGGANRYFGWYYGSPSDLGPALDALHAKRPDQPLAVTEFGGGGATTVHTDNVLGGPVDSRGRMQPEEVESWIHEGNWAVLASKPYLWASWLWAGFDFASTVRQEGDATDINTKGLVTFDRKVRKDAYYFYKANWSATPTVHVTGRRYVDRAYATTEVRVYSNAPSTELRVNGRSIGTLAACPQKICIWPAVRLASGANQVVARGAFPQGPIEDTIAWHVGDDVARAVRIDSGALVAGASATGHFGSDTFFTGGAAATVDKPADYGKPTVATPIAGTADGAIAATYRKGDFAYRVPLDDGRYTVTLTFVEPSANPGERIFDVLANGVPTLRALDVAKAAGAPLTALRRSFPVTVRGGLLTLAFRPSKGEAIVSAVEVAR</sequence>
<evidence type="ECO:0000313" key="11">
    <source>
        <dbReference type="Proteomes" id="UP000292085"/>
    </source>
</evidence>
<dbReference type="EMBL" id="SGIS01000026">
    <property type="protein sequence ID" value="RZF63424.1"/>
    <property type="molecule type" value="Genomic_DNA"/>
</dbReference>
<feature type="domain" description="Glycoside hydrolase family 2 immunoglobulin-like beta-sandwich" evidence="5">
    <location>
        <begin position="212"/>
        <end position="317"/>
    </location>
</feature>
<keyword evidence="4" id="KW-0732">Signal</keyword>
<dbReference type="AlphaFoldDB" id="A0A4Q6Y159"/>
<dbReference type="InterPro" id="IPR006103">
    <property type="entry name" value="Glyco_hydro_2_cat"/>
</dbReference>
<evidence type="ECO:0000256" key="4">
    <source>
        <dbReference type="SAM" id="SignalP"/>
    </source>
</evidence>
<dbReference type="InterPro" id="IPR036156">
    <property type="entry name" value="Beta-gal/glucu_dom_sf"/>
</dbReference>
<evidence type="ECO:0000259" key="5">
    <source>
        <dbReference type="Pfam" id="PF00703"/>
    </source>
</evidence>